<dbReference type="AlphaFoldDB" id="A0A5N7DLE5"/>
<keyword evidence="2" id="KW-1185">Reference proteome</keyword>
<dbReference type="RefSeq" id="XP_031944444.1">
    <property type="nucleotide sequence ID" value="XM_032081249.1"/>
</dbReference>
<dbReference type="EMBL" id="ML736750">
    <property type="protein sequence ID" value="KAE8407125.1"/>
    <property type="molecule type" value="Genomic_DNA"/>
</dbReference>
<organism evidence="1 2">
    <name type="scientific">Aspergillus pseudonomiae</name>
    <dbReference type="NCBI Taxonomy" id="1506151"/>
    <lineage>
        <taxon>Eukaryota</taxon>
        <taxon>Fungi</taxon>
        <taxon>Dikarya</taxon>
        <taxon>Ascomycota</taxon>
        <taxon>Pezizomycotina</taxon>
        <taxon>Eurotiomycetes</taxon>
        <taxon>Eurotiomycetidae</taxon>
        <taxon>Eurotiales</taxon>
        <taxon>Aspergillaceae</taxon>
        <taxon>Aspergillus</taxon>
        <taxon>Aspergillus subgen. Circumdati</taxon>
    </lineage>
</organism>
<dbReference type="OrthoDB" id="10433234at2759"/>
<dbReference type="GeneID" id="43665940"/>
<protein>
    <submittedName>
        <fullName evidence="1">Uncharacterized protein</fullName>
    </submittedName>
</protein>
<sequence length="96" mass="11243">MARPESSQISLGDSHSPMLLDRDIKVYIEQLRVAQLKVKWGIEMLENLQQSQWKLRGLLDELEIRTKMLEAINKEQLRLIKDVSEAIDNEFSLLKH</sequence>
<gene>
    <name evidence="1" type="ORF">BDV37DRAFT_241958</name>
</gene>
<reference evidence="1 2" key="1">
    <citation type="submission" date="2019-04" db="EMBL/GenBank/DDBJ databases">
        <authorList>
            <consortium name="DOE Joint Genome Institute"/>
            <person name="Mondo S."/>
            <person name="Kjaerbolling I."/>
            <person name="Vesth T."/>
            <person name="Frisvad J.C."/>
            <person name="Nybo J.L."/>
            <person name="Theobald S."/>
            <person name="Kildgaard S."/>
            <person name="Isbrandt T."/>
            <person name="Kuo A."/>
            <person name="Sato A."/>
            <person name="Lyhne E.K."/>
            <person name="Kogle M.E."/>
            <person name="Wiebenga A."/>
            <person name="Kun R.S."/>
            <person name="Lubbers R.J."/>
            <person name="Makela M.R."/>
            <person name="Barry K."/>
            <person name="Chovatia M."/>
            <person name="Clum A."/>
            <person name="Daum C."/>
            <person name="Haridas S."/>
            <person name="He G."/>
            <person name="LaButti K."/>
            <person name="Lipzen A."/>
            <person name="Riley R."/>
            <person name="Salamov A."/>
            <person name="Simmons B.A."/>
            <person name="Magnuson J.K."/>
            <person name="Henrissat B."/>
            <person name="Mortensen U.H."/>
            <person name="Larsen T.O."/>
            <person name="Devries R.P."/>
            <person name="Grigoriev I.V."/>
            <person name="Machida M."/>
            <person name="Baker S.E."/>
            <person name="Andersen M.R."/>
            <person name="Cantor M.N."/>
            <person name="Hua S.X."/>
        </authorList>
    </citation>
    <scope>NUCLEOTIDE SEQUENCE [LARGE SCALE GENOMIC DNA]</scope>
    <source>
        <strain evidence="1 2">CBS 119388</strain>
    </source>
</reference>
<name>A0A5N7DLE5_9EURO</name>
<evidence type="ECO:0000313" key="1">
    <source>
        <dbReference type="EMBL" id="KAE8407125.1"/>
    </source>
</evidence>
<proteinExistence type="predicted"/>
<accession>A0A5N7DLE5</accession>
<dbReference type="Proteomes" id="UP000325579">
    <property type="component" value="Unassembled WGS sequence"/>
</dbReference>
<evidence type="ECO:0000313" key="2">
    <source>
        <dbReference type="Proteomes" id="UP000325579"/>
    </source>
</evidence>